<proteinExistence type="predicted"/>
<evidence type="ECO:0000259" key="1">
    <source>
        <dbReference type="Pfam" id="PF04717"/>
    </source>
</evidence>
<evidence type="ECO:0000313" key="3">
    <source>
        <dbReference type="Proteomes" id="UP000886476"/>
    </source>
</evidence>
<comment type="caution">
    <text evidence="2">The sequence shown here is derived from an EMBL/GenBank/DDBJ whole genome shotgun (WGS) entry which is preliminary data.</text>
</comment>
<sequence length="545" mass="57288">MPDGFTIPTILVAGAALPPNLAPLSIDVMRAVNRIPTAMLSIHAKGPVADEAPLMAGGPFKPAAEVEIKLRRAGEDDVSVFKGLVTALFVHTREGLPTLDVVVKDKTVKLTGARHNRIWTDTPDSDAIRAIVGDAQLTVDDAPDTTPTHKALVQHDCTDWDFILTRADAQGLGVVAFDGAVSLKTLAVDGEPAHSFSLGLDPITDLHFELDAATQAPSIDGVAWDPKELAAAEPATAETLSLPQGEIGTASIGDELGMGPVRLTHMVPLQPDEVKAWTNARAARARLALIRGRMSVAGLPAAKPMDIAELNGLGELFDGKVLITGVRHRIDTHGFSTDLQFGLSAEPAGRLPELSDMAAGGLLPPISGLHLGTIADSSDEDPDGESRIQVSVSSVLTDPPKPLWARIASPDAGDKRGFCVRPEPGDEVLVGFLGGDPRHPVVLGRLWGSKNKLPEGFTDAKQKGFVGKQNTRIVLSEADKPSITISTPGGRTVILDDDGGTITLSDKNNNKLVLDANGITIDSGKDLVIQAKGAIKIKGSTIDLN</sequence>
<dbReference type="SUPFAM" id="SSF69255">
    <property type="entry name" value="gp5 N-terminal domain-like"/>
    <property type="match status" value="1"/>
</dbReference>
<dbReference type="EMBL" id="JABFDN010000013">
    <property type="protein sequence ID" value="NPU68835.1"/>
    <property type="molecule type" value="Genomic_DNA"/>
</dbReference>
<evidence type="ECO:0000313" key="2">
    <source>
        <dbReference type="EMBL" id="NPU68835.1"/>
    </source>
</evidence>
<keyword evidence="3" id="KW-1185">Reference proteome</keyword>
<dbReference type="SUPFAM" id="SSF69279">
    <property type="entry name" value="Phage tail proteins"/>
    <property type="match status" value="1"/>
</dbReference>
<reference evidence="2" key="1">
    <citation type="submission" date="2020-05" db="EMBL/GenBank/DDBJ databases">
        <title>Nod-independent and nitrogen-fixing Bradyrhizobium aeschynomene sp. nov. isolated from nodules of Aeschynomene indica.</title>
        <authorList>
            <person name="Zhang Z."/>
        </authorList>
    </citation>
    <scope>NUCLEOTIDE SEQUENCE</scope>
    <source>
        <strain evidence="2">83012</strain>
    </source>
</reference>
<accession>A0ABX2CM03</accession>
<dbReference type="Pfam" id="PF04717">
    <property type="entry name" value="Phage_base_V"/>
    <property type="match status" value="1"/>
</dbReference>
<dbReference type="Gene3D" id="2.40.50.230">
    <property type="entry name" value="Gp5 N-terminal domain"/>
    <property type="match status" value="1"/>
</dbReference>
<dbReference type="Gene3D" id="2.30.110.50">
    <property type="match status" value="1"/>
</dbReference>
<feature type="domain" description="Gp5/Type VI secretion system Vgr protein OB-fold" evidence="1">
    <location>
        <begin position="372"/>
        <end position="447"/>
    </location>
</feature>
<dbReference type="RefSeq" id="WP_172113889.1">
    <property type="nucleotide sequence ID" value="NZ_JABFDN010000013.1"/>
</dbReference>
<dbReference type="InterPro" id="IPR006531">
    <property type="entry name" value="Gp5/Vgr_OB"/>
</dbReference>
<name>A0ABX2CM03_9BRAD</name>
<dbReference type="InterPro" id="IPR037026">
    <property type="entry name" value="Vgr_OB-fold_dom_sf"/>
</dbReference>
<dbReference type="Proteomes" id="UP000886476">
    <property type="component" value="Unassembled WGS sequence"/>
</dbReference>
<gene>
    <name evidence="2" type="ORF">HL667_27800</name>
</gene>
<dbReference type="Gene3D" id="3.55.50.10">
    <property type="entry name" value="Baseplate protein-like domains"/>
    <property type="match status" value="1"/>
</dbReference>
<protein>
    <recommendedName>
        <fullName evidence="1">Gp5/Type VI secretion system Vgr protein OB-fold domain-containing protein</fullName>
    </recommendedName>
</protein>
<organism evidence="2 3">
    <name type="scientific">Bradyrhizobium aeschynomenes</name>
    <dbReference type="NCBI Taxonomy" id="2734909"/>
    <lineage>
        <taxon>Bacteria</taxon>
        <taxon>Pseudomonadati</taxon>
        <taxon>Pseudomonadota</taxon>
        <taxon>Alphaproteobacteria</taxon>
        <taxon>Hyphomicrobiales</taxon>
        <taxon>Nitrobacteraceae</taxon>
        <taxon>Bradyrhizobium</taxon>
    </lineage>
</organism>